<evidence type="ECO:0000313" key="1">
    <source>
        <dbReference type="EMBL" id="KAK9418690.1"/>
    </source>
</evidence>
<name>A0ABR2UVK0_9PEZI</name>
<comment type="caution">
    <text evidence="1">The sequence shown here is derived from an EMBL/GenBank/DDBJ whole genome shotgun (WGS) entry which is preliminary data.</text>
</comment>
<dbReference type="PANTHER" id="PTHR35394">
    <property type="entry name" value="DUF3176 DOMAIN-CONTAINING PROTEIN"/>
    <property type="match status" value="1"/>
</dbReference>
<organism evidence="1 2">
    <name type="scientific">Seiridium unicorne</name>
    <dbReference type="NCBI Taxonomy" id="138068"/>
    <lineage>
        <taxon>Eukaryota</taxon>
        <taxon>Fungi</taxon>
        <taxon>Dikarya</taxon>
        <taxon>Ascomycota</taxon>
        <taxon>Pezizomycotina</taxon>
        <taxon>Sordariomycetes</taxon>
        <taxon>Xylariomycetidae</taxon>
        <taxon>Amphisphaeriales</taxon>
        <taxon>Sporocadaceae</taxon>
        <taxon>Seiridium</taxon>
    </lineage>
</organism>
<dbReference type="InterPro" id="IPR021514">
    <property type="entry name" value="DUF3176"/>
</dbReference>
<reference evidence="1 2" key="1">
    <citation type="journal article" date="2024" name="J. Plant Pathol.">
        <title>Sequence and assembly of the genome of Seiridium unicorne, isolate CBS 538.82, causal agent of cypress canker disease.</title>
        <authorList>
            <person name="Scali E."/>
            <person name="Rocca G.D."/>
            <person name="Danti R."/>
            <person name="Garbelotto M."/>
            <person name="Barberini S."/>
            <person name="Baroncelli R."/>
            <person name="Emiliani G."/>
        </authorList>
    </citation>
    <scope>NUCLEOTIDE SEQUENCE [LARGE SCALE GENOMIC DNA]</scope>
    <source>
        <strain evidence="1 2">BM-138-508</strain>
    </source>
</reference>
<evidence type="ECO:0000313" key="2">
    <source>
        <dbReference type="Proteomes" id="UP001408356"/>
    </source>
</evidence>
<dbReference type="Pfam" id="PF11374">
    <property type="entry name" value="DUF3176"/>
    <property type="match status" value="1"/>
</dbReference>
<dbReference type="Proteomes" id="UP001408356">
    <property type="component" value="Unassembled WGS sequence"/>
</dbReference>
<keyword evidence="2" id="KW-1185">Reference proteome</keyword>
<dbReference type="PANTHER" id="PTHR35394:SF5">
    <property type="entry name" value="DUF3176 DOMAIN-CONTAINING PROTEIN"/>
    <property type="match status" value="1"/>
</dbReference>
<protein>
    <submittedName>
        <fullName evidence="1">Uncharacterized protein</fullName>
    </submittedName>
</protein>
<sequence>MVPVASHISQLKWRHDIPQPRPLSHLQLFADASRGPRGAFMMLFNVRTRAFTAWSLACVTLTPLKIGQAAQQVLALGPSRHSYERGLSIARSKPWVSSQGLHPNVERPVLKINNTAYAPELSPDLLLLLSDAQAFPFETPPYHTIEDTATAT</sequence>
<gene>
    <name evidence="1" type="ORF">SUNI508_07710</name>
</gene>
<proteinExistence type="predicted"/>
<dbReference type="EMBL" id="JARVKF010000353">
    <property type="protein sequence ID" value="KAK9418690.1"/>
    <property type="molecule type" value="Genomic_DNA"/>
</dbReference>
<accession>A0ABR2UVK0</accession>